<dbReference type="RefSeq" id="WP_096356095.1">
    <property type="nucleotide sequence ID" value="NZ_AP014946.1"/>
</dbReference>
<reference evidence="2 3" key="1">
    <citation type="submission" date="2015-08" db="EMBL/GenBank/DDBJ databases">
        <title>Investigation of the bacterial diversity of lava forest soil.</title>
        <authorList>
            <person name="Lee J.S."/>
        </authorList>
    </citation>
    <scope>NUCLEOTIDE SEQUENCE [LARGE SCALE GENOMIC DNA]</scope>
    <source>
        <strain evidence="2 3">GJW-30</strain>
    </source>
</reference>
<dbReference type="AlphaFoldDB" id="A0A0S3PW11"/>
<keyword evidence="3" id="KW-1185">Reference proteome</keyword>
<keyword evidence="1" id="KW-0472">Membrane</keyword>
<feature type="transmembrane region" description="Helical" evidence="1">
    <location>
        <begin position="317"/>
        <end position="345"/>
    </location>
</feature>
<protein>
    <submittedName>
        <fullName evidence="2">Uncharacterized protein</fullName>
    </submittedName>
</protein>
<organism evidence="2 3">
    <name type="scientific">Variibacter gotjawalensis</name>
    <dbReference type="NCBI Taxonomy" id="1333996"/>
    <lineage>
        <taxon>Bacteria</taxon>
        <taxon>Pseudomonadati</taxon>
        <taxon>Pseudomonadota</taxon>
        <taxon>Alphaproteobacteria</taxon>
        <taxon>Hyphomicrobiales</taxon>
        <taxon>Nitrobacteraceae</taxon>
        <taxon>Variibacter</taxon>
    </lineage>
</organism>
<dbReference type="OrthoDB" id="8364552at2"/>
<dbReference type="KEGG" id="vgo:GJW-30_1_02677"/>
<name>A0A0S3PW11_9BRAD</name>
<evidence type="ECO:0000313" key="3">
    <source>
        <dbReference type="Proteomes" id="UP000236884"/>
    </source>
</evidence>
<sequence length="387" mass="40735">MWLSRLGRETLTLRMTLAATLLLGGFAVTATPRGVEAIRLIAAQDEPETITDIALAKAFDAGVAQREIEDALKADDAELAQSFLDLADDQHVVVTAALRRRVEDANTTSAQALRASTKFVEGFVAGQPDDLAGLAGTVTGDLLIYGDIRDIVRETGNYARGEKTDELVLGLAAAGLAVTAGTYATLGAGSAARVGVSVTKAAAKTGRMSAKLVEQLARPLRTAIDMPALKAAFGPTAILQPVTAVRAGRAAIKTERMQGAMKAFGDLGQVQAKAGTRAALDGLKLAESPKDIAKLSRLAATKGGKTRAVLKVLGRGAIVLAATLWSLASWSFWALFLIVGFVAGLKRTAERLALSYLRRRRATRLRAAKFRPAAPRLPRVEPFAVAA</sequence>
<keyword evidence="1" id="KW-1133">Transmembrane helix</keyword>
<gene>
    <name evidence="2" type="ORF">GJW-30_1_02677</name>
</gene>
<dbReference type="EMBL" id="AP014946">
    <property type="protein sequence ID" value="BAT60141.1"/>
    <property type="molecule type" value="Genomic_DNA"/>
</dbReference>
<keyword evidence="1" id="KW-0812">Transmembrane</keyword>
<evidence type="ECO:0000313" key="2">
    <source>
        <dbReference type="EMBL" id="BAT60141.1"/>
    </source>
</evidence>
<dbReference type="Proteomes" id="UP000236884">
    <property type="component" value="Chromosome"/>
</dbReference>
<evidence type="ECO:0000256" key="1">
    <source>
        <dbReference type="SAM" id="Phobius"/>
    </source>
</evidence>
<accession>A0A0S3PW11</accession>
<proteinExistence type="predicted"/>